<evidence type="ECO:0000313" key="9">
    <source>
        <dbReference type="Proteomes" id="UP000181942"/>
    </source>
</evidence>
<comment type="cofactor">
    <cofactor evidence="1">
        <name>Fe cation</name>
        <dbReference type="ChEBI" id="CHEBI:24875"/>
    </cofactor>
</comment>
<evidence type="ECO:0000256" key="2">
    <source>
        <dbReference type="ARBA" id="ARBA00022714"/>
    </source>
</evidence>
<dbReference type="OrthoDB" id="5243643at2"/>
<proteinExistence type="predicted"/>
<keyword evidence="6" id="KW-0411">Iron-sulfur</keyword>
<sequence length="451" mass="51400">MSETAENEALSQPLTIGVEAYISQEYARAERDRLWTKVWQQVGRVEELPDVGDYLTYEILDDSIIVVRTAPDTLRAYHNVCSHRGRRLLDTPPGKRDARGRGRQFVCGFHGWRYNLDGRCTQVPEREDWPCGLSAGNTGLTGVEVDTWGGWIWINMDPECEPLRDYLEPAATLLDPFQLENMRYRWRRWLVFDCNWKTALEAFMETYHVPYTHPEFMKFGSFLGWSRAQGKHSNIGYDAPKGLDENQAKLRLGGGTDPRESTAELQNFTWANANTNTTQTLVDAANRLVEEVPEDATAADVLRHWLDTARRTDAERGVSWPTVEPAHVAKSGTAWQIFPNSQIGHALNNMLCYSARPHGYDPDKCVFEVAVYELYPPGEEPETEWVYTPEDDPDWRTVLPQDFTNMAAVQKGMKARGFSGPKPNPYRERSIVNLHHNLATYMGTGEPRDLA</sequence>
<evidence type="ECO:0000313" key="8">
    <source>
        <dbReference type="EMBL" id="SFE43357.1"/>
    </source>
</evidence>
<organism evidence="8 9">
    <name type="scientific">Streptomyces mirabilis</name>
    <dbReference type="NCBI Taxonomy" id="68239"/>
    <lineage>
        <taxon>Bacteria</taxon>
        <taxon>Bacillati</taxon>
        <taxon>Actinomycetota</taxon>
        <taxon>Actinomycetes</taxon>
        <taxon>Kitasatosporales</taxon>
        <taxon>Streptomycetaceae</taxon>
        <taxon>Streptomyces</taxon>
    </lineage>
</organism>
<keyword evidence="3" id="KW-0479">Metal-binding</keyword>
<dbReference type="RefSeq" id="WP_075025786.1">
    <property type="nucleotide sequence ID" value="NZ_FONR01000001.1"/>
</dbReference>
<dbReference type="PROSITE" id="PS51296">
    <property type="entry name" value="RIESKE"/>
    <property type="match status" value="1"/>
</dbReference>
<dbReference type="Pfam" id="PF00355">
    <property type="entry name" value="Rieske"/>
    <property type="match status" value="1"/>
</dbReference>
<dbReference type="Gene3D" id="2.102.10.10">
    <property type="entry name" value="Rieske [2Fe-2S] iron-sulphur domain"/>
    <property type="match status" value="1"/>
</dbReference>
<evidence type="ECO:0000256" key="1">
    <source>
        <dbReference type="ARBA" id="ARBA00001962"/>
    </source>
</evidence>
<evidence type="ECO:0000256" key="6">
    <source>
        <dbReference type="ARBA" id="ARBA00023014"/>
    </source>
</evidence>
<dbReference type="Pfam" id="PF00848">
    <property type="entry name" value="Ring_hydroxyl_A"/>
    <property type="match status" value="1"/>
</dbReference>
<dbReference type="InterPro" id="IPR001663">
    <property type="entry name" value="Rng_hydr_dOase-A"/>
</dbReference>
<dbReference type="GO" id="GO:0051537">
    <property type="term" value="F:2 iron, 2 sulfur cluster binding"/>
    <property type="evidence" value="ECO:0007669"/>
    <property type="project" value="UniProtKB-KW"/>
</dbReference>
<dbReference type="AlphaFoldDB" id="A0A1I2AI19"/>
<dbReference type="GO" id="GO:0005506">
    <property type="term" value="F:iron ion binding"/>
    <property type="evidence" value="ECO:0007669"/>
    <property type="project" value="InterPro"/>
</dbReference>
<dbReference type="SUPFAM" id="SSF55961">
    <property type="entry name" value="Bet v1-like"/>
    <property type="match status" value="1"/>
</dbReference>
<dbReference type="Gene3D" id="3.90.380.10">
    <property type="entry name" value="Naphthalene 1,2-dioxygenase Alpha Subunit, Chain A, domain 1"/>
    <property type="match status" value="1"/>
</dbReference>
<dbReference type="GO" id="GO:0004497">
    <property type="term" value="F:monooxygenase activity"/>
    <property type="evidence" value="ECO:0007669"/>
    <property type="project" value="UniProtKB-ARBA"/>
</dbReference>
<keyword evidence="2" id="KW-0001">2Fe-2S</keyword>
<feature type="domain" description="Rieske" evidence="7">
    <location>
        <begin position="39"/>
        <end position="154"/>
    </location>
</feature>
<name>A0A1I2AI19_9ACTN</name>
<keyword evidence="4" id="KW-0560">Oxidoreductase</keyword>
<evidence type="ECO:0000256" key="3">
    <source>
        <dbReference type="ARBA" id="ARBA00022723"/>
    </source>
</evidence>
<dbReference type="CDD" id="cd03469">
    <property type="entry name" value="Rieske_RO_Alpha_N"/>
    <property type="match status" value="1"/>
</dbReference>
<protein>
    <submittedName>
        <fullName evidence="8">Rieske [2Fe-2S] domain-containing protein</fullName>
    </submittedName>
</protein>
<dbReference type="InterPro" id="IPR017941">
    <property type="entry name" value="Rieske_2Fe-2S"/>
</dbReference>
<dbReference type="GO" id="GO:0016705">
    <property type="term" value="F:oxidoreductase activity, acting on paired donors, with incorporation or reduction of molecular oxygen"/>
    <property type="evidence" value="ECO:0007669"/>
    <property type="project" value="UniProtKB-ARBA"/>
</dbReference>
<dbReference type="PANTHER" id="PTHR43756:SF5">
    <property type="entry name" value="CHOLINE MONOOXYGENASE, CHLOROPLASTIC"/>
    <property type="match status" value="1"/>
</dbReference>
<dbReference type="InterPro" id="IPR036922">
    <property type="entry name" value="Rieske_2Fe-2S_sf"/>
</dbReference>
<dbReference type="Proteomes" id="UP000181942">
    <property type="component" value="Unassembled WGS sequence"/>
</dbReference>
<dbReference type="InterPro" id="IPR015879">
    <property type="entry name" value="Ring_hydroxy_dOase_asu_C_dom"/>
</dbReference>
<dbReference type="PRINTS" id="PR00090">
    <property type="entry name" value="RNGDIOXGNASE"/>
</dbReference>
<dbReference type="EMBL" id="FONR01000001">
    <property type="protein sequence ID" value="SFE43357.1"/>
    <property type="molecule type" value="Genomic_DNA"/>
</dbReference>
<accession>A0A1I2AI19</accession>
<evidence type="ECO:0000259" key="7">
    <source>
        <dbReference type="PROSITE" id="PS51296"/>
    </source>
</evidence>
<keyword evidence="5" id="KW-0408">Iron</keyword>
<reference evidence="8 9" key="1">
    <citation type="submission" date="2016-10" db="EMBL/GenBank/DDBJ databases">
        <authorList>
            <person name="de Groot N.N."/>
        </authorList>
    </citation>
    <scope>NUCLEOTIDE SEQUENCE [LARGE SCALE GENOMIC DNA]</scope>
    <source>
        <strain evidence="8 9">OK461</strain>
    </source>
</reference>
<dbReference type="SUPFAM" id="SSF50022">
    <property type="entry name" value="ISP domain"/>
    <property type="match status" value="1"/>
</dbReference>
<dbReference type="PANTHER" id="PTHR43756">
    <property type="entry name" value="CHOLINE MONOOXYGENASE, CHLOROPLASTIC"/>
    <property type="match status" value="1"/>
</dbReference>
<evidence type="ECO:0000256" key="5">
    <source>
        <dbReference type="ARBA" id="ARBA00023004"/>
    </source>
</evidence>
<evidence type="ECO:0000256" key="4">
    <source>
        <dbReference type="ARBA" id="ARBA00023002"/>
    </source>
</evidence>
<gene>
    <name evidence="8" type="ORF">SAMN02787118_101690</name>
</gene>